<dbReference type="RefSeq" id="WP_005760741.1">
    <property type="nucleotide sequence ID" value="NZ_AJSX01000033.1"/>
</dbReference>
<evidence type="ECO:0000259" key="1">
    <source>
        <dbReference type="Pfam" id="PF13649"/>
    </source>
</evidence>
<gene>
    <name evidence="2" type="ORF">HMPREF1052_0321</name>
</gene>
<keyword evidence="3" id="KW-1185">Reference proteome</keyword>
<dbReference type="Gene3D" id="3.40.50.150">
    <property type="entry name" value="Vaccinia Virus protein VP39"/>
    <property type="match status" value="1"/>
</dbReference>
<dbReference type="Pfam" id="PF13649">
    <property type="entry name" value="Methyltransf_25"/>
    <property type="match status" value="1"/>
</dbReference>
<dbReference type="PATRIC" id="fig|1095749.3.peg.1258"/>
<name>I3DBB9_9PAST</name>
<accession>I3DBB9</accession>
<feature type="domain" description="Methyltransferase" evidence="1">
    <location>
        <begin position="64"/>
        <end position="137"/>
    </location>
</feature>
<dbReference type="InterPro" id="IPR029063">
    <property type="entry name" value="SAM-dependent_MTases_sf"/>
</dbReference>
<comment type="caution">
    <text evidence="2">The sequence shown here is derived from an EMBL/GenBank/DDBJ whole genome shotgun (WGS) entry which is preliminary data.</text>
</comment>
<organism evidence="2 3">
    <name type="scientific">Pasteurella bettyae CCUG 2042</name>
    <dbReference type="NCBI Taxonomy" id="1095749"/>
    <lineage>
        <taxon>Bacteria</taxon>
        <taxon>Pseudomonadati</taxon>
        <taxon>Pseudomonadota</taxon>
        <taxon>Gammaproteobacteria</taxon>
        <taxon>Pasteurellales</taxon>
        <taxon>Pasteurellaceae</taxon>
        <taxon>Pasteurella</taxon>
    </lineage>
</organism>
<dbReference type="Proteomes" id="UP000006457">
    <property type="component" value="Unassembled WGS sequence"/>
</dbReference>
<evidence type="ECO:0000313" key="3">
    <source>
        <dbReference type="Proteomes" id="UP000006457"/>
    </source>
</evidence>
<dbReference type="OrthoDB" id="9795085at2"/>
<protein>
    <submittedName>
        <fullName evidence="2">Cyclopropane-fatty-acyl-phospholipid synthase domain protein</fullName>
    </submittedName>
</protein>
<dbReference type="CDD" id="cd02440">
    <property type="entry name" value="AdoMet_MTases"/>
    <property type="match status" value="1"/>
</dbReference>
<dbReference type="SUPFAM" id="SSF53335">
    <property type="entry name" value="S-adenosyl-L-methionine-dependent methyltransferases"/>
    <property type="match status" value="1"/>
</dbReference>
<reference evidence="2 3" key="1">
    <citation type="submission" date="2012-03" db="EMBL/GenBank/DDBJ databases">
        <authorList>
            <person name="Harkins D.M."/>
            <person name="Madupu R."/>
            <person name="Durkin A.S."/>
            <person name="Torralba M."/>
            <person name="Methe B."/>
            <person name="Sutton G.G."/>
            <person name="Nelson K.E."/>
        </authorList>
    </citation>
    <scope>NUCLEOTIDE SEQUENCE [LARGE SCALE GENOMIC DNA]</scope>
    <source>
        <strain evidence="2 3">CCUG 2042</strain>
    </source>
</reference>
<dbReference type="EMBL" id="AJSX01000033">
    <property type="protein sequence ID" value="EIJ69012.1"/>
    <property type="molecule type" value="Genomic_DNA"/>
</dbReference>
<evidence type="ECO:0000313" key="2">
    <source>
        <dbReference type="EMBL" id="EIJ69012.1"/>
    </source>
</evidence>
<sequence length="267" mass="30309">MKTIRDVAFDELYRNHFKLAARKPKCPEDWDRKAEKMAESSFDTTDQYVSAFLSKMDLHSTDTVLDVGCGGGAISLAVAPKVKHVYALDFSQKMLELLLKRAEKLGITNITPINLAWFDDWHEVPQCDIAVSSRSSMVEDLSVALNKLNEKAKRAVYMTMTVEKDFISRDILQAIGRDSVGFPNYIYAVNILYQQGYYASVSFIQSAMGMLENKAMSLADLERSVSWSIGELTEAEKICLNAYYQANKTQLQLYPCSKQWAYVSWKK</sequence>
<dbReference type="eggNOG" id="COG0500">
    <property type="taxonomic scope" value="Bacteria"/>
</dbReference>
<proteinExistence type="predicted"/>
<dbReference type="InterPro" id="IPR041698">
    <property type="entry name" value="Methyltransf_25"/>
</dbReference>
<dbReference type="AlphaFoldDB" id="I3DBB9"/>